<evidence type="ECO:0000256" key="1">
    <source>
        <dbReference type="ARBA" id="ARBA00004651"/>
    </source>
</evidence>
<evidence type="ECO:0000256" key="3">
    <source>
        <dbReference type="ARBA" id="ARBA00022475"/>
    </source>
</evidence>
<feature type="transmembrane region" description="Helical" evidence="11">
    <location>
        <begin position="493"/>
        <end position="517"/>
    </location>
</feature>
<keyword evidence="7 11" id="KW-1133">Transmembrane helix</keyword>
<dbReference type="CDD" id="cd04190">
    <property type="entry name" value="Chitin_synth_C"/>
    <property type="match status" value="1"/>
</dbReference>
<feature type="compositionally biased region" description="Low complexity" evidence="10">
    <location>
        <begin position="7"/>
        <end position="19"/>
    </location>
</feature>
<evidence type="ECO:0000256" key="9">
    <source>
        <dbReference type="ARBA" id="ARBA00023180"/>
    </source>
</evidence>
<feature type="region of interest" description="Disordered" evidence="10">
    <location>
        <begin position="1114"/>
        <end position="1292"/>
    </location>
</feature>
<evidence type="ECO:0000256" key="5">
    <source>
        <dbReference type="ARBA" id="ARBA00022679"/>
    </source>
</evidence>
<evidence type="ECO:0000256" key="7">
    <source>
        <dbReference type="ARBA" id="ARBA00022989"/>
    </source>
</evidence>
<evidence type="ECO:0000259" key="12">
    <source>
        <dbReference type="Pfam" id="PF22997"/>
    </source>
</evidence>
<feature type="compositionally biased region" description="Polar residues" evidence="10">
    <location>
        <begin position="1206"/>
        <end position="1224"/>
    </location>
</feature>
<feature type="transmembrane region" description="Helical" evidence="11">
    <location>
        <begin position="222"/>
        <end position="244"/>
    </location>
</feature>
<feature type="region of interest" description="Disordered" evidence="10">
    <location>
        <begin position="537"/>
        <end position="611"/>
    </location>
</feature>
<feature type="transmembrane region" description="Helical" evidence="11">
    <location>
        <begin position="1011"/>
        <end position="1029"/>
    </location>
</feature>
<dbReference type="EC" id="2.4.1.16" evidence="2"/>
<feature type="compositionally biased region" description="Polar residues" evidence="10">
    <location>
        <begin position="1231"/>
        <end position="1253"/>
    </location>
</feature>
<keyword evidence="14" id="KW-1185">Reference proteome</keyword>
<feature type="transmembrane region" description="Helical" evidence="11">
    <location>
        <begin position="1035"/>
        <end position="1061"/>
    </location>
</feature>
<dbReference type="OrthoDB" id="370884at2759"/>
<dbReference type="GO" id="GO:0005886">
    <property type="term" value="C:plasma membrane"/>
    <property type="evidence" value="ECO:0007669"/>
    <property type="project" value="UniProtKB-SubCell"/>
</dbReference>
<dbReference type="GO" id="GO:0004100">
    <property type="term" value="F:chitin synthase activity"/>
    <property type="evidence" value="ECO:0007669"/>
    <property type="project" value="UniProtKB-EC"/>
</dbReference>
<evidence type="ECO:0000256" key="11">
    <source>
        <dbReference type="SAM" id="Phobius"/>
    </source>
</evidence>
<feature type="compositionally biased region" description="Polar residues" evidence="10">
    <location>
        <begin position="1267"/>
        <end position="1276"/>
    </location>
</feature>
<feature type="compositionally biased region" description="Low complexity" evidence="10">
    <location>
        <begin position="557"/>
        <end position="577"/>
    </location>
</feature>
<keyword evidence="3" id="KW-1003">Cell membrane</keyword>
<keyword evidence="6 11" id="KW-0812">Transmembrane</keyword>
<evidence type="ECO:0000256" key="2">
    <source>
        <dbReference type="ARBA" id="ARBA00012543"/>
    </source>
</evidence>
<feature type="transmembrane region" description="Helical" evidence="11">
    <location>
        <begin position="984"/>
        <end position="1004"/>
    </location>
</feature>
<accession>A0A8H7Q5A4</accession>
<evidence type="ECO:0000313" key="14">
    <source>
        <dbReference type="Proteomes" id="UP000654370"/>
    </source>
</evidence>
<evidence type="ECO:0000313" key="13">
    <source>
        <dbReference type="EMBL" id="KAG2186372.1"/>
    </source>
</evidence>
<keyword evidence="8 11" id="KW-0472">Membrane</keyword>
<evidence type="ECO:0000256" key="10">
    <source>
        <dbReference type="SAM" id="MobiDB-lite"/>
    </source>
</evidence>
<comment type="caution">
    <text evidence="13">The sequence shown here is derived from an EMBL/GenBank/DDBJ whole genome shotgun (WGS) entry which is preliminary data.</text>
</comment>
<name>A0A8H7Q5A4_MORIS</name>
<dbReference type="GO" id="GO:0006031">
    <property type="term" value="P:chitin biosynthetic process"/>
    <property type="evidence" value="ECO:0007669"/>
    <property type="project" value="TreeGrafter"/>
</dbReference>
<dbReference type="GO" id="GO:0030428">
    <property type="term" value="C:cell septum"/>
    <property type="evidence" value="ECO:0007669"/>
    <property type="project" value="TreeGrafter"/>
</dbReference>
<proteinExistence type="predicted"/>
<keyword evidence="4" id="KW-0328">Glycosyltransferase</keyword>
<evidence type="ECO:0000256" key="8">
    <source>
        <dbReference type="ARBA" id="ARBA00023136"/>
    </source>
</evidence>
<feature type="compositionally biased region" description="Low complexity" evidence="10">
    <location>
        <begin position="114"/>
        <end position="124"/>
    </location>
</feature>
<protein>
    <recommendedName>
        <fullName evidence="2">chitin synthase</fullName>
        <ecNumber evidence="2">2.4.1.16</ecNumber>
    </recommendedName>
</protein>
<reference evidence="13" key="1">
    <citation type="submission" date="2020-12" db="EMBL/GenBank/DDBJ databases">
        <title>Metabolic potential, ecology and presence of endohyphal bacteria is reflected in genomic diversity of Mucoromycotina.</title>
        <authorList>
            <person name="Muszewska A."/>
            <person name="Okrasinska A."/>
            <person name="Steczkiewicz K."/>
            <person name="Drgas O."/>
            <person name="Orlowska M."/>
            <person name="Perlinska-Lenart U."/>
            <person name="Aleksandrzak-Piekarczyk T."/>
            <person name="Szatraj K."/>
            <person name="Zielenkiewicz U."/>
            <person name="Pilsyk S."/>
            <person name="Malc E."/>
            <person name="Mieczkowski P."/>
            <person name="Kruszewska J.S."/>
            <person name="Biernat P."/>
            <person name="Pawlowska J."/>
        </authorList>
    </citation>
    <scope>NUCLEOTIDE SEQUENCE</scope>
    <source>
        <strain evidence="13">WA0000067209</strain>
    </source>
</reference>
<dbReference type="PANTHER" id="PTHR22914:SF16">
    <property type="entry name" value="CHITIN SYNTHASE 3"/>
    <property type="match status" value="1"/>
</dbReference>
<feature type="compositionally biased region" description="Basic and acidic residues" evidence="10">
    <location>
        <begin position="1280"/>
        <end position="1292"/>
    </location>
</feature>
<gene>
    <name evidence="13" type="ORF">INT43_002810</name>
</gene>
<dbReference type="PANTHER" id="PTHR22914">
    <property type="entry name" value="CHITIN SYNTHASE"/>
    <property type="match status" value="1"/>
</dbReference>
<dbReference type="EMBL" id="JAEPQZ010000001">
    <property type="protein sequence ID" value="KAG2186372.1"/>
    <property type="molecule type" value="Genomic_DNA"/>
</dbReference>
<feature type="region of interest" description="Disordered" evidence="10">
    <location>
        <begin position="1"/>
        <end position="177"/>
    </location>
</feature>
<feature type="compositionally biased region" description="Polar residues" evidence="10">
    <location>
        <begin position="68"/>
        <end position="80"/>
    </location>
</feature>
<dbReference type="Pfam" id="PF22997">
    <property type="entry name" value="CHS4"/>
    <property type="match status" value="1"/>
</dbReference>
<feature type="domain" description="Chitin synthase 4-like" evidence="12">
    <location>
        <begin position="393"/>
        <end position="475"/>
    </location>
</feature>
<dbReference type="InterPro" id="IPR004835">
    <property type="entry name" value="Chitin_synth"/>
</dbReference>
<feature type="compositionally biased region" description="Polar residues" evidence="10">
    <location>
        <begin position="1174"/>
        <end position="1189"/>
    </location>
</feature>
<comment type="subcellular location">
    <subcellularLocation>
        <location evidence="1">Cell membrane</location>
        <topology evidence="1">Multi-pass membrane protein</topology>
    </subcellularLocation>
</comment>
<evidence type="ECO:0000256" key="6">
    <source>
        <dbReference type="ARBA" id="ARBA00022692"/>
    </source>
</evidence>
<dbReference type="Proteomes" id="UP000654370">
    <property type="component" value="Unassembled WGS sequence"/>
</dbReference>
<organism evidence="13 14">
    <name type="scientific">Mortierella isabellina</name>
    <name type="common">Filamentous fungus</name>
    <name type="synonym">Umbelopsis isabellina</name>
    <dbReference type="NCBI Taxonomy" id="91625"/>
    <lineage>
        <taxon>Eukaryota</taxon>
        <taxon>Fungi</taxon>
        <taxon>Fungi incertae sedis</taxon>
        <taxon>Mucoromycota</taxon>
        <taxon>Mucoromycotina</taxon>
        <taxon>Umbelopsidomycetes</taxon>
        <taxon>Umbelopsidales</taxon>
        <taxon>Umbelopsidaceae</taxon>
        <taxon>Umbelopsis</taxon>
    </lineage>
</organism>
<keyword evidence="5" id="KW-0808">Transferase</keyword>
<evidence type="ECO:0000256" key="4">
    <source>
        <dbReference type="ARBA" id="ARBA00022676"/>
    </source>
</evidence>
<dbReference type="InterPro" id="IPR054295">
    <property type="entry name" value="CHS4-like_dom"/>
</dbReference>
<dbReference type="SUPFAM" id="SSF53448">
    <property type="entry name" value="Nucleotide-diphospho-sugar transferases"/>
    <property type="match status" value="1"/>
</dbReference>
<sequence length="1292" mass="143470">MPPPAPSSSRWQQQQQQPQSSPPPQRQSRAGPQYQAQSPTQPPIPLHRQPSRYSAHRNGSPPPASATRYRQSGVNRQRSLTRPERQRPRPGMIRNQSQVDPVAPPVPPMHTDPQVQQDQQQRVEQSMRNRIRGYPSETRVRKQNTVKGRQPPPPGGRQQAARRELQRRASSKRKPPKAKVKMTWWAILAQIMTCCCPNWCLNTCLRKKDPLVRQAWREKLTLVYIILFCCLCLAFLTFGLRLALCPERLVTNSYSFYNETTQTRQVYFRQDVSVYGLLYPYDVIQKFFKDNYNVTLNGDYEGVDMSRIFDADSSGACSQYDNGKTGNATTQGACHVADPYGGLNIFHGINITSLCLLTSTLLKIGGDGLSVNNGACIPYSKLQSYYSSKQLLSFDWDDMQPNGSQLSYKNPPSLLVLGDQVLNVSSYLGQTNKFYGNGTDTLMRSLLGQDASYLIASISDGKNAINCLNTRYAAGVISSDTMGCIADDIIVDFMLAVIIGLIVVRFTMAVVFAWFIAGRLTKPGGRSQGVLAWRSVAGGNSEPNRHRPPADSRYALGAGNYPAPSGSSSSSGVDSIGSGSGSGSASGSPAPLVASPKPKSPPKTTSSSSQIVDTRLHTIMLVTCYSEGKASIQTTLDSLATTTYSRKHKIFFIIADGMITGSGNKKSTPEICVDMLNLEPSMEEPKACSYIAIADGEKQLNAAKVYAGHYKKVPAIVVVKCGTTAEQKTSRKAGNRGKRDSQLILMSFLQRVLFNDRLTELDYEIFWKMTWLTRGVTPDKFELVLMVDADTKVAPKSLTYMVAAMVNDITIMGLCGETRIANKRESWVTAIQVFEYYISHHYAKAFESAFGGVTCLPGCFCMYRIKAPKNGAWVPILANPDIVLEYNQNVVTTLHAKNLLLLGEDRFLSTLMLRTFPKRQMMFVPQAKCKTVVPNTFSVLLSQRRRWINSTVHNLMELALVSDLCGIACMSMQFVVTIDLIGTIVLPAAICFTIYLIVITCINYENPQYQALILLAAILGLPAVLIVITTRKIVYVGWMVIYLFALPIWNFVLPVYSFWHFDDFTWGQTRKVAGEKKERHGQADGEFDSSQITMKKWEDWERERLGKRKTGVHPASLITPTTTPMPGDKSFGSSSRSMLSSPVSYRPASTINVPPSPSHGPMSTTAPRFPPRTAGNSPYLTATTVSPQAPQLHRLSAPNLEERFRNSQYEMQSTSSFNRPYSSHISDESYENSMHSTSRSNLTQHPQFPSVSQHPLPAPPPMPQGPHNNASSSYQEVISDFDRKRQSGRHDL</sequence>
<dbReference type="Pfam" id="PF03142">
    <property type="entry name" value="Chitin_synth_2"/>
    <property type="match status" value="1"/>
</dbReference>
<feature type="compositionally biased region" description="Low complexity" evidence="10">
    <location>
        <begin position="1130"/>
        <end position="1144"/>
    </location>
</feature>
<keyword evidence="9" id="KW-0325">Glycoprotein</keyword>
<dbReference type="InterPro" id="IPR029044">
    <property type="entry name" value="Nucleotide-diphossugar_trans"/>
</dbReference>
<feature type="compositionally biased region" description="Low complexity" evidence="10">
    <location>
        <begin position="585"/>
        <end position="609"/>
    </location>
</feature>
<feature type="transmembrane region" description="Helical" evidence="11">
    <location>
        <begin position="182"/>
        <end position="201"/>
    </location>
</feature>